<dbReference type="InterPro" id="IPR029026">
    <property type="entry name" value="tRNA_m1G_MTases_N"/>
</dbReference>
<dbReference type="InterPro" id="IPR013123">
    <property type="entry name" value="SpoU_subst-bd"/>
</dbReference>
<dbReference type="PANTHER" id="PTHR43191:SF2">
    <property type="entry name" value="RRNA METHYLTRANSFERASE 3, MITOCHONDRIAL"/>
    <property type="match status" value="1"/>
</dbReference>
<evidence type="ECO:0000313" key="7">
    <source>
        <dbReference type="Proteomes" id="UP000245469"/>
    </source>
</evidence>
<evidence type="ECO:0000256" key="3">
    <source>
        <dbReference type="ARBA" id="ARBA00022679"/>
    </source>
</evidence>
<proteinExistence type="inferred from homology"/>
<evidence type="ECO:0000256" key="1">
    <source>
        <dbReference type="ARBA" id="ARBA00007228"/>
    </source>
</evidence>
<reference evidence="6 7" key="1">
    <citation type="submission" date="2018-03" db="EMBL/GenBank/DDBJ databases">
        <title>Genomic Encyclopedia of Archaeal and Bacterial Type Strains, Phase II (KMG-II): from individual species to whole genera.</title>
        <authorList>
            <person name="Goeker M."/>
        </authorList>
    </citation>
    <scope>NUCLEOTIDE SEQUENCE [LARGE SCALE GENOMIC DNA]</scope>
    <source>
        <strain evidence="6 7">DSM 44889</strain>
    </source>
</reference>
<dbReference type="InterPro" id="IPR029028">
    <property type="entry name" value="Alpha/beta_knot_MTases"/>
</dbReference>
<dbReference type="SUPFAM" id="SSF75217">
    <property type="entry name" value="alpha/beta knot"/>
    <property type="match status" value="1"/>
</dbReference>
<dbReference type="GO" id="GO:0006396">
    <property type="term" value="P:RNA processing"/>
    <property type="evidence" value="ECO:0007669"/>
    <property type="project" value="InterPro"/>
</dbReference>
<evidence type="ECO:0000259" key="5">
    <source>
        <dbReference type="SMART" id="SM00967"/>
    </source>
</evidence>
<evidence type="ECO:0000256" key="4">
    <source>
        <dbReference type="SAM" id="MobiDB-lite"/>
    </source>
</evidence>
<evidence type="ECO:0000313" key="6">
    <source>
        <dbReference type="EMBL" id="PWJ50208.1"/>
    </source>
</evidence>
<gene>
    <name evidence="6" type="ORF">BXY45_12316</name>
</gene>
<dbReference type="PANTHER" id="PTHR43191">
    <property type="entry name" value="RRNA METHYLTRANSFERASE 3"/>
    <property type="match status" value="1"/>
</dbReference>
<dbReference type="SMART" id="SM00967">
    <property type="entry name" value="SpoU_sub_bind"/>
    <property type="match status" value="1"/>
</dbReference>
<comment type="similarity">
    <text evidence="1">Belongs to the class IV-like SAM-binding methyltransferase superfamily. RNA methyltransferase TrmH family.</text>
</comment>
<protein>
    <submittedName>
        <fullName evidence="6">TrmH family RNA methyltransferase</fullName>
    </submittedName>
</protein>
<dbReference type="CDD" id="cd18095">
    <property type="entry name" value="SpoU-like_rRNA-MTase"/>
    <property type="match status" value="1"/>
</dbReference>
<dbReference type="Pfam" id="PF00588">
    <property type="entry name" value="SpoU_methylase"/>
    <property type="match status" value="1"/>
</dbReference>
<evidence type="ECO:0000256" key="2">
    <source>
        <dbReference type="ARBA" id="ARBA00022603"/>
    </source>
</evidence>
<dbReference type="Proteomes" id="UP000245469">
    <property type="component" value="Unassembled WGS sequence"/>
</dbReference>
<dbReference type="InterPro" id="IPR051259">
    <property type="entry name" value="rRNA_Methyltransferase"/>
</dbReference>
<dbReference type="SUPFAM" id="SSF55315">
    <property type="entry name" value="L30e-like"/>
    <property type="match status" value="1"/>
</dbReference>
<dbReference type="Gene3D" id="3.30.1330.30">
    <property type="match status" value="1"/>
</dbReference>
<accession>A0A315ZZ84</accession>
<dbReference type="GO" id="GO:0008173">
    <property type="term" value="F:RNA methyltransferase activity"/>
    <property type="evidence" value="ECO:0007669"/>
    <property type="project" value="InterPro"/>
</dbReference>
<keyword evidence="7" id="KW-1185">Reference proteome</keyword>
<dbReference type="EMBL" id="QGDQ01000023">
    <property type="protein sequence ID" value="PWJ50208.1"/>
    <property type="molecule type" value="Genomic_DNA"/>
</dbReference>
<keyword evidence="2 6" id="KW-0489">Methyltransferase</keyword>
<dbReference type="GO" id="GO:0003723">
    <property type="term" value="F:RNA binding"/>
    <property type="evidence" value="ECO:0007669"/>
    <property type="project" value="InterPro"/>
</dbReference>
<sequence length="333" mass="33258">MSTTAAIPLLGNPRADRVKALARLATASGRARAGAFLAEGPQAVREALVAVAPHRVRTVIATAAALQRHPELGPGAHRAGAELLECTDEVLAVLSGTRTPQGVVAVCDAVHPTLDDVLAPGPPALLALLARVQDPGNAGTVIRAADAAGAGAVLLTRGSVDLHNPKVVRSTAGSLFHLDVVPGADLAETVGRLRGAGVAVLATDGVPGRGSADLDDLLDDAEAGSGPLSGPTAWLFGNEASGLDPAERELADLAVRVPLHGRAESLNLATAAAVCLYASARAHRRRGAAAGALTATLGEIAPGVSHTGNVEHHTPPAPGDDGDAADVGHGAHS</sequence>
<name>A0A315ZZ84_9ACTN</name>
<dbReference type="GO" id="GO:0032259">
    <property type="term" value="P:methylation"/>
    <property type="evidence" value="ECO:0007669"/>
    <property type="project" value="UniProtKB-KW"/>
</dbReference>
<comment type="caution">
    <text evidence="6">The sequence shown here is derived from an EMBL/GenBank/DDBJ whole genome shotgun (WGS) entry which is preliminary data.</text>
</comment>
<feature type="region of interest" description="Disordered" evidence="4">
    <location>
        <begin position="303"/>
        <end position="333"/>
    </location>
</feature>
<dbReference type="Pfam" id="PF22435">
    <property type="entry name" value="MRM3-like_sub_bind"/>
    <property type="match status" value="1"/>
</dbReference>
<dbReference type="InterPro" id="IPR053888">
    <property type="entry name" value="MRM3-like_sub_bind"/>
</dbReference>
<dbReference type="GO" id="GO:0005737">
    <property type="term" value="C:cytoplasm"/>
    <property type="evidence" value="ECO:0007669"/>
    <property type="project" value="UniProtKB-ARBA"/>
</dbReference>
<organism evidence="6 7">
    <name type="scientific">Quadrisphaera granulorum</name>
    <dbReference type="NCBI Taxonomy" id="317664"/>
    <lineage>
        <taxon>Bacteria</taxon>
        <taxon>Bacillati</taxon>
        <taxon>Actinomycetota</taxon>
        <taxon>Actinomycetes</taxon>
        <taxon>Kineosporiales</taxon>
        <taxon>Kineosporiaceae</taxon>
        <taxon>Quadrisphaera</taxon>
    </lineage>
</organism>
<dbReference type="AlphaFoldDB" id="A0A315ZZ84"/>
<dbReference type="InterPro" id="IPR029064">
    <property type="entry name" value="Ribosomal_eL30-like_sf"/>
</dbReference>
<dbReference type="Gene3D" id="3.40.1280.10">
    <property type="match status" value="1"/>
</dbReference>
<keyword evidence="3 6" id="KW-0808">Transferase</keyword>
<feature type="domain" description="RNA 2-O ribose methyltransferase substrate binding" evidence="5">
    <location>
        <begin position="37"/>
        <end position="113"/>
    </location>
</feature>
<dbReference type="RefSeq" id="WP_218566933.1">
    <property type="nucleotide sequence ID" value="NZ_QGDQ01000023.1"/>
</dbReference>
<dbReference type="InterPro" id="IPR001537">
    <property type="entry name" value="SpoU_MeTrfase"/>
</dbReference>